<dbReference type="PROSITE" id="PS50068">
    <property type="entry name" value="LDLRA_2"/>
    <property type="match status" value="7"/>
</dbReference>
<comment type="subcellular location">
    <subcellularLocation>
        <location evidence="1">Membrane</location>
        <topology evidence="1">Single-pass membrane protein</topology>
    </subcellularLocation>
</comment>
<dbReference type="InterPro" id="IPR002172">
    <property type="entry name" value="LDrepeatLR_classA_rpt"/>
</dbReference>
<feature type="disulfide bond" evidence="10">
    <location>
        <begin position="242"/>
        <end position="254"/>
    </location>
</feature>
<dbReference type="OrthoDB" id="6262482at2759"/>
<dbReference type="Pfam" id="PF00078">
    <property type="entry name" value="RVT_1"/>
    <property type="match status" value="1"/>
</dbReference>
<feature type="disulfide bond" evidence="10">
    <location>
        <begin position="165"/>
        <end position="180"/>
    </location>
</feature>
<dbReference type="CDD" id="cd00112">
    <property type="entry name" value="LDLa"/>
    <property type="match status" value="8"/>
</dbReference>
<feature type="disulfide bond" evidence="10">
    <location>
        <begin position="146"/>
        <end position="158"/>
    </location>
</feature>
<keyword evidence="12" id="KW-1185">Reference proteome</keyword>
<dbReference type="GO" id="GO:0005886">
    <property type="term" value="C:plasma membrane"/>
    <property type="evidence" value="ECO:0000318"/>
    <property type="project" value="GO_Central"/>
</dbReference>
<dbReference type="PROSITE" id="PS50878">
    <property type="entry name" value="RT_POL"/>
    <property type="match status" value="1"/>
</dbReference>
<dbReference type="InterPro" id="IPR036691">
    <property type="entry name" value="Endo/exonu/phosph_ase_sf"/>
</dbReference>
<evidence type="ECO:0000259" key="11">
    <source>
        <dbReference type="PROSITE" id="PS50878"/>
    </source>
</evidence>
<evidence type="ECO:0000256" key="10">
    <source>
        <dbReference type="PROSITE-ProRule" id="PRU00124"/>
    </source>
</evidence>
<feature type="disulfide bond" evidence="10">
    <location>
        <begin position="249"/>
        <end position="267"/>
    </location>
</feature>
<dbReference type="Gene3D" id="4.10.400.10">
    <property type="entry name" value="Low-density Lipoprotein Receptor"/>
    <property type="match status" value="7"/>
</dbReference>
<dbReference type="InterPro" id="IPR000884">
    <property type="entry name" value="TSP1_rpt"/>
</dbReference>
<dbReference type="SUPFAM" id="SSF57424">
    <property type="entry name" value="LDL receptor-like module"/>
    <property type="match status" value="8"/>
</dbReference>
<dbReference type="Pfam" id="PF00057">
    <property type="entry name" value="Ldl_recept_a"/>
    <property type="match status" value="7"/>
</dbReference>
<dbReference type="PROSITE" id="PS01209">
    <property type="entry name" value="LDLRA_1"/>
    <property type="match status" value="5"/>
</dbReference>
<feature type="disulfide bond" evidence="10">
    <location>
        <begin position="223"/>
        <end position="238"/>
    </location>
</feature>
<reference evidence="12" key="1">
    <citation type="journal article" date="2020" name="Nat. Ecol. Evol.">
        <title>Deeply conserved synteny resolves early events in vertebrate evolution.</title>
        <authorList>
            <person name="Simakov O."/>
            <person name="Marletaz F."/>
            <person name="Yue J.X."/>
            <person name="O'Connell B."/>
            <person name="Jenkins J."/>
            <person name="Brandt A."/>
            <person name="Calef R."/>
            <person name="Tung C.H."/>
            <person name="Huang T.K."/>
            <person name="Schmutz J."/>
            <person name="Satoh N."/>
            <person name="Yu J.K."/>
            <person name="Putnam N.H."/>
            <person name="Green R.E."/>
            <person name="Rokhsar D.S."/>
        </authorList>
    </citation>
    <scope>NUCLEOTIDE SEQUENCE [LARGE SCALE GENOMIC DNA]</scope>
    <source>
        <strain evidence="12">S238N-H82</strain>
    </source>
</reference>
<dbReference type="SMART" id="SM00192">
    <property type="entry name" value="LDLa"/>
    <property type="match status" value="8"/>
</dbReference>
<keyword evidence="9" id="KW-0325">Glycoprotein</keyword>
<evidence type="ECO:0000256" key="4">
    <source>
        <dbReference type="ARBA" id="ARBA00022737"/>
    </source>
</evidence>
<feature type="disulfide bond" evidence="10">
    <location>
        <begin position="113"/>
        <end position="131"/>
    </location>
</feature>
<reference evidence="13" key="2">
    <citation type="submission" date="2025-08" db="UniProtKB">
        <authorList>
            <consortium name="RefSeq"/>
        </authorList>
    </citation>
    <scope>IDENTIFICATION</scope>
    <source>
        <strain evidence="13">S238N-H82</strain>
        <tissue evidence="13">Testes</tissue>
    </source>
</reference>
<dbReference type="InterPro" id="IPR000477">
    <property type="entry name" value="RT_dom"/>
</dbReference>
<sequence length="1077" mass="118809">MHKLAYDRYCAFNCDTPHEFYCQSGICLPLTHRCDGHDDCGDMSDEYGCICTIHQFTCFSGECILRSQLCDGTPDCPRGEDEGKNCENMTTAIPMTTVSVTLPTTCAPEEFVCETGDCLPADKLCDGQPDCPDGSDEKDEYCIVTCAPAQFQCPDGTCIDISWLCDGSVDCEDGTDELDCPTTTLPPTTSTSTVSITTTEGVCDDTMFVCSILYQCIPLAYLCDGEVECEDGTDEVNCTTTCLPSQYICNDGKCLDPEFLCDGVPQCEDSSDESVHICVTTCPNITCTDGRCITHSDICDGEMDCSQGEDEQNCITSAPTTTSVPTTTTVSYNTTTLVTMPTAGPCPEYTCFNGKCIDFEQVCNQVYNCNDGVETYDWIDSDEYNCGGFNQWSPWGSCSATCGPGVQRRYRLCSAPPPPVHDPLRYCNGESIQEQECFLNPCEVEVEWGSWERWSECTSGCHIGFSVRVRECRNKIGTGERECVESADLEPTPLELKACNRTCGEEECEDHQEYRNGEDCLVCPLTCMGLVMGSQCVDTTCSAGCYCPEGYYEHHGMCVVKSECPCLYNGQEYLNGQQVATGPCHTWFNHAPAAKLTPNVMLRIPLDSVSKAERGILTIGPPRISIFRPRLRALERDTSAPLQKDIKDQFYEQLDELISSCQKDEPLFLLGDFNARVGTDHESWPTCLGHHGIGRMNGNGQRLLELCSYHNLCITNSFFECKPQHKVSWEHPSMEDLPIMEELDELPTVEELSKAIDSLPCGKAPGSDNIPPEAIRQGKPALIQPLYELLCLCWEEGAVPQDMRDATIEKSREQGQPLYMLFIDLTKAFDLVSRKGLFELLKKIGCPPKLSSMVVSFHTDMKGTVLFDGSCSDSFSIKSGVKQGCVLAPTLFGIFFSILLSQAFDASTDGVYLHTRSDGKLFNLARLRSKTKVRTVLLREMLFADDAALAAHTVAALQRLSDCFGTACKLFGLTVSLEKTCVCAQGVSTPPAITMDNVLLKNVDSFTYLGSTVTNTLSLDAELDKRIGKANTTMARLTQRVWENRDLSLHTKVQVYRACVLSVLLYGSEAWNTYLLM</sequence>
<evidence type="ECO:0000256" key="6">
    <source>
        <dbReference type="ARBA" id="ARBA00023136"/>
    </source>
</evidence>
<dbReference type="KEGG" id="bfo:118424312"/>
<keyword evidence="4" id="KW-0677">Repeat</keyword>
<feature type="domain" description="Reverse transcriptase" evidence="11">
    <location>
        <begin position="752"/>
        <end position="1013"/>
    </location>
</feature>
<dbReference type="SUPFAM" id="SSF57567">
    <property type="entry name" value="Serine protease inhibitors"/>
    <property type="match status" value="1"/>
</dbReference>
<dbReference type="SUPFAM" id="SSF56219">
    <property type="entry name" value="DNase I-like"/>
    <property type="match status" value="1"/>
</dbReference>
<dbReference type="InterPro" id="IPR036055">
    <property type="entry name" value="LDL_receptor-like_sf"/>
</dbReference>
<feature type="disulfide bond" evidence="10">
    <location>
        <begin position="58"/>
        <end position="76"/>
    </location>
</feature>
<feature type="disulfide bond" evidence="10">
    <location>
        <begin position="153"/>
        <end position="171"/>
    </location>
</feature>
<evidence type="ECO:0000256" key="3">
    <source>
        <dbReference type="ARBA" id="ARBA00022692"/>
    </source>
</evidence>
<dbReference type="InterPro" id="IPR023415">
    <property type="entry name" value="LDLR_class-A_CS"/>
</dbReference>
<feature type="disulfide bond" evidence="10">
    <location>
        <begin position="287"/>
        <end position="305"/>
    </location>
</feature>
<evidence type="ECO:0000256" key="9">
    <source>
        <dbReference type="ARBA" id="ARBA00023180"/>
    </source>
</evidence>
<evidence type="ECO:0000256" key="5">
    <source>
        <dbReference type="ARBA" id="ARBA00022989"/>
    </source>
</evidence>
<dbReference type="InterPro" id="IPR051221">
    <property type="entry name" value="LDLR-related"/>
</dbReference>
<evidence type="ECO:0000256" key="8">
    <source>
        <dbReference type="ARBA" id="ARBA00023170"/>
    </source>
</evidence>
<feature type="disulfide bond" evidence="10">
    <location>
        <begin position="299"/>
        <end position="314"/>
    </location>
</feature>
<proteinExistence type="predicted"/>
<dbReference type="AlphaFoldDB" id="A0A9J7LWX0"/>
<keyword evidence="6" id="KW-0472">Membrane</keyword>
<dbReference type="Pfam" id="PF00090">
    <property type="entry name" value="TSP_1"/>
    <property type="match status" value="1"/>
</dbReference>
<feature type="disulfide bond" evidence="10">
    <location>
        <begin position="34"/>
        <end position="49"/>
    </location>
</feature>
<dbReference type="FunFam" id="4.10.400.10:FF:000113">
    <property type="entry name" value="Low-density lipoprotein receptor-related protein 8"/>
    <property type="match status" value="1"/>
</dbReference>
<feature type="disulfide bond" evidence="10">
    <location>
        <begin position="22"/>
        <end position="40"/>
    </location>
</feature>
<evidence type="ECO:0000313" key="12">
    <source>
        <dbReference type="Proteomes" id="UP000001554"/>
    </source>
</evidence>
<keyword evidence="5" id="KW-1133">Transmembrane helix</keyword>
<feature type="disulfide bond" evidence="10">
    <location>
        <begin position="51"/>
        <end position="63"/>
    </location>
</feature>
<dbReference type="Proteomes" id="UP000001554">
    <property type="component" value="Chromosome 10"/>
</dbReference>
<gene>
    <name evidence="13" type="primary">LOC118424312</name>
</gene>
<dbReference type="Gene3D" id="3.60.10.10">
    <property type="entry name" value="Endonuclease/exonuclease/phosphatase"/>
    <property type="match status" value="1"/>
</dbReference>
<protein>
    <submittedName>
        <fullName evidence="13">SCO-spondin-like</fullName>
    </submittedName>
</protein>
<name>A0A9J7LWX0_BRAFL</name>
<dbReference type="CDD" id="cd19941">
    <property type="entry name" value="TIL"/>
    <property type="match status" value="1"/>
</dbReference>
<evidence type="ECO:0000313" key="13">
    <source>
        <dbReference type="RefSeq" id="XP_035688750.1"/>
    </source>
</evidence>
<accession>A0A9J7LWX0</accession>
<dbReference type="InterPro" id="IPR036383">
    <property type="entry name" value="TSP1_rpt_sf"/>
</dbReference>
<dbReference type="PANTHER" id="PTHR22722">
    <property type="entry name" value="LOW-DENSITY LIPOPROTEIN RECEPTOR-RELATED PROTEIN 2-RELATED"/>
    <property type="match status" value="1"/>
</dbReference>
<keyword evidence="8" id="KW-0675">Receptor</keyword>
<dbReference type="InterPro" id="IPR036084">
    <property type="entry name" value="Ser_inhib-like_sf"/>
</dbReference>
<evidence type="ECO:0000256" key="1">
    <source>
        <dbReference type="ARBA" id="ARBA00004167"/>
    </source>
</evidence>
<feature type="disulfide bond" evidence="10">
    <location>
        <begin position="106"/>
        <end position="118"/>
    </location>
</feature>
<keyword evidence="2" id="KW-0245">EGF-like domain</keyword>
<evidence type="ECO:0000256" key="2">
    <source>
        <dbReference type="ARBA" id="ARBA00022536"/>
    </source>
</evidence>
<dbReference type="Gene3D" id="2.20.100.10">
    <property type="entry name" value="Thrombospondin type-1 (TSP1) repeat"/>
    <property type="match status" value="2"/>
</dbReference>
<dbReference type="RefSeq" id="XP_035688750.1">
    <property type="nucleotide sequence ID" value="XM_035832857.1"/>
</dbReference>
<dbReference type="SUPFAM" id="SSF82895">
    <property type="entry name" value="TSP-1 type 1 repeat"/>
    <property type="match status" value="2"/>
</dbReference>
<keyword evidence="7 10" id="KW-1015">Disulfide bond</keyword>
<keyword evidence="3" id="KW-0812">Transmembrane</keyword>
<dbReference type="PROSITE" id="PS50092">
    <property type="entry name" value="TSP1"/>
    <property type="match status" value="2"/>
</dbReference>
<organism evidence="12 13">
    <name type="scientific">Branchiostoma floridae</name>
    <name type="common">Florida lancelet</name>
    <name type="synonym">Amphioxus</name>
    <dbReference type="NCBI Taxonomy" id="7739"/>
    <lineage>
        <taxon>Eukaryota</taxon>
        <taxon>Metazoa</taxon>
        <taxon>Chordata</taxon>
        <taxon>Cephalochordata</taxon>
        <taxon>Leptocardii</taxon>
        <taxon>Amphioxiformes</taxon>
        <taxon>Branchiostomatidae</taxon>
        <taxon>Branchiostoma</taxon>
    </lineage>
</organism>
<dbReference type="Gene3D" id="4.10.1220.10">
    <property type="entry name" value="EGF-type module"/>
    <property type="match status" value="1"/>
</dbReference>
<evidence type="ECO:0000256" key="7">
    <source>
        <dbReference type="ARBA" id="ARBA00023157"/>
    </source>
</evidence>
<dbReference type="PRINTS" id="PR00261">
    <property type="entry name" value="LDLRECEPTOR"/>
</dbReference>
<dbReference type="SMART" id="SM00209">
    <property type="entry name" value="TSP1"/>
    <property type="match status" value="2"/>
</dbReference>
<comment type="caution">
    <text evidence="10">Lacks conserved residue(s) required for the propagation of feature annotation.</text>
</comment>
<dbReference type="GeneID" id="118424312"/>